<dbReference type="EMBL" id="CAADFT010000089">
    <property type="protein sequence ID" value="VFK47649.1"/>
    <property type="molecule type" value="Genomic_DNA"/>
</dbReference>
<keyword evidence="18" id="KW-0573">Peptidoglycan synthesis</keyword>
<dbReference type="UniPathway" id="UPA00219"/>
<evidence type="ECO:0000256" key="5">
    <source>
        <dbReference type="ARBA" id="ARBA00007739"/>
    </source>
</evidence>
<dbReference type="Gene3D" id="1.10.3810.10">
    <property type="entry name" value="Biosynthetic peptidoglycan transglycosylase-like"/>
    <property type="match status" value="1"/>
</dbReference>
<keyword evidence="12" id="KW-0328">Glycosyltransferase</keyword>
<comment type="pathway">
    <text evidence="27">Glycan biosynthesis.</text>
</comment>
<dbReference type="InterPro" id="IPR036950">
    <property type="entry name" value="PBP_transglycosylase"/>
</dbReference>
<evidence type="ECO:0000259" key="30">
    <source>
        <dbReference type="Pfam" id="PF00912"/>
    </source>
</evidence>
<dbReference type="InterPro" id="IPR050396">
    <property type="entry name" value="Glycosyltr_51/Transpeptidase"/>
</dbReference>
<dbReference type="SUPFAM" id="SSF53955">
    <property type="entry name" value="Lysozyme-like"/>
    <property type="match status" value="1"/>
</dbReference>
<comment type="subcellular location">
    <subcellularLocation>
        <location evidence="2">Cell inner membrane</location>
        <topology evidence="2">Single-pass type II membrane protein</topology>
    </subcellularLocation>
</comment>
<dbReference type="GO" id="GO:0071555">
    <property type="term" value="P:cell wall organization"/>
    <property type="evidence" value="ECO:0007669"/>
    <property type="project" value="UniProtKB-KW"/>
</dbReference>
<dbReference type="InterPro" id="IPR023346">
    <property type="entry name" value="Lysozyme-like_dom_sf"/>
</dbReference>
<gene>
    <name evidence="33" type="ORF">BECKTC1821D_GA0114238_10951</name>
    <name evidence="32" type="ORF">BECKTC1821E_GA0114239_10893</name>
    <name evidence="34" type="ORF">BECKTC1821F_GA0114240_10874</name>
</gene>
<dbReference type="GO" id="GO:0005886">
    <property type="term" value="C:plasma membrane"/>
    <property type="evidence" value="ECO:0007669"/>
    <property type="project" value="UniProtKB-SubCell"/>
</dbReference>
<protein>
    <recommendedName>
        <fullName evidence="7">Penicillin-binding protein 1A</fullName>
        <ecNumber evidence="25">2.4.99.28</ecNumber>
        <ecNumber evidence="6">3.4.16.4</ecNumber>
    </recommendedName>
</protein>
<reference evidence="32" key="1">
    <citation type="submission" date="2019-02" db="EMBL/GenBank/DDBJ databases">
        <authorList>
            <person name="Gruber-Vodicka R. H."/>
            <person name="Seah K. B. B."/>
        </authorList>
    </citation>
    <scope>NUCLEOTIDE SEQUENCE</scope>
    <source>
        <strain evidence="33">BECK_BZ123</strain>
        <strain evidence="32">BECK_BZ125</strain>
        <strain evidence="34">BECK_BZ126</strain>
    </source>
</reference>
<dbReference type="EMBL" id="CAADFS010000095">
    <property type="protein sequence ID" value="VFK50236.1"/>
    <property type="molecule type" value="Genomic_DNA"/>
</dbReference>
<keyword evidence="21" id="KW-0046">Antibiotic resistance</keyword>
<evidence type="ECO:0000256" key="22">
    <source>
        <dbReference type="ARBA" id="ARBA00023268"/>
    </source>
</evidence>
<comment type="pathway">
    <text evidence="3">Cell wall biogenesis; peptidoglycan biosynthesis.</text>
</comment>
<evidence type="ECO:0000256" key="27">
    <source>
        <dbReference type="ARBA" id="ARBA00060592"/>
    </source>
</evidence>
<evidence type="ECO:0000256" key="9">
    <source>
        <dbReference type="ARBA" id="ARBA00022519"/>
    </source>
</evidence>
<comment type="catalytic activity">
    <reaction evidence="24">
        <text>Preferential cleavage: (Ac)2-L-Lys-D-Ala-|-D-Ala. Also transpeptidation of peptidyl-alanyl moieties that are N-acyl substituents of D-alanine.</text>
        <dbReference type="EC" id="3.4.16.4"/>
    </reaction>
</comment>
<comment type="catalytic activity">
    <reaction evidence="26">
        <text>[GlcNAc-(1-&gt;4)-Mur2Ac(oyl-L-Ala-gamma-D-Glu-L-Lys-D-Ala-D-Ala)](n)-di-trans,octa-cis-undecaprenyl diphosphate + beta-D-GlcNAc-(1-&gt;4)-Mur2Ac(oyl-L-Ala-gamma-D-Glu-L-Lys-D-Ala-D-Ala)-di-trans,octa-cis-undecaprenyl diphosphate = [GlcNAc-(1-&gt;4)-Mur2Ac(oyl-L-Ala-gamma-D-Glu-L-Lys-D-Ala-D-Ala)](n+1)-di-trans,octa-cis-undecaprenyl diphosphate + di-trans,octa-cis-undecaprenyl diphosphate + H(+)</text>
        <dbReference type="Rhea" id="RHEA:23708"/>
        <dbReference type="Rhea" id="RHEA-COMP:9602"/>
        <dbReference type="Rhea" id="RHEA-COMP:9603"/>
        <dbReference type="ChEBI" id="CHEBI:15378"/>
        <dbReference type="ChEBI" id="CHEBI:58405"/>
        <dbReference type="ChEBI" id="CHEBI:60033"/>
        <dbReference type="ChEBI" id="CHEBI:78435"/>
        <dbReference type="EC" id="2.4.99.28"/>
    </reaction>
</comment>
<evidence type="ECO:0000256" key="4">
    <source>
        <dbReference type="ARBA" id="ARBA00007090"/>
    </source>
</evidence>
<keyword evidence="11" id="KW-0645">Protease</keyword>
<dbReference type="FunFam" id="1.10.3810.10:FF:000003">
    <property type="entry name" value="Penicillin-binding protein 1a"/>
    <property type="match status" value="1"/>
</dbReference>
<dbReference type="InterPro" id="IPR001460">
    <property type="entry name" value="PCN-bd_Tpept"/>
</dbReference>
<evidence type="ECO:0000256" key="24">
    <source>
        <dbReference type="ARBA" id="ARBA00034000"/>
    </source>
</evidence>
<keyword evidence="14 28" id="KW-0812">Transmembrane</keyword>
<dbReference type="EC" id="2.4.99.28" evidence="25"/>
<accession>A0A450Z1M7</accession>
<evidence type="ECO:0000256" key="16">
    <source>
        <dbReference type="ARBA" id="ARBA00022960"/>
    </source>
</evidence>
<dbReference type="NCBIfam" id="TIGR02074">
    <property type="entry name" value="PBP_1a_fam"/>
    <property type="match status" value="1"/>
</dbReference>
<evidence type="ECO:0000313" key="32">
    <source>
        <dbReference type="EMBL" id="VFK47649.1"/>
    </source>
</evidence>
<keyword evidence="9" id="KW-0997">Cell inner membrane</keyword>
<dbReference type="GO" id="GO:0009002">
    <property type="term" value="F:serine-type D-Ala-D-Ala carboxypeptidase activity"/>
    <property type="evidence" value="ECO:0007669"/>
    <property type="project" value="UniProtKB-EC"/>
</dbReference>
<dbReference type="Pfam" id="PF00912">
    <property type="entry name" value="Transgly"/>
    <property type="match status" value="1"/>
</dbReference>
<dbReference type="InterPro" id="IPR001264">
    <property type="entry name" value="Glyco_trans_51"/>
</dbReference>
<comment type="similarity">
    <text evidence="5">In the N-terminal section; belongs to the glycosyltransferase 51 family.</text>
</comment>
<dbReference type="GO" id="GO:0030288">
    <property type="term" value="C:outer membrane-bounded periplasmic space"/>
    <property type="evidence" value="ECO:0007669"/>
    <property type="project" value="TreeGrafter"/>
</dbReference>
<evidence type="ECO:0000256" key="10">
    <source>
        <dbReference type="ARBA" id="ARBA00022645"/>
    </source>
</evidence>
<evidence type="ECO:0000256" key="11">
    <source>
        <dbReference type="ARBA" id="ARBA00022670"/>
    </source>
</evidence>
<proteinExistence type="inferred from homology"/>
<dbReference type="Pfam" id="PF00905">
    <property type="entry name" value="Transpeptidase"/>
    <property type="match status" value="1"/>
</dbReference>
<evidence type="ECO:0000259" key="29">
    <source>
        <dbReference type="Pfam" id="PF00905"/>
    </source>
</evidence>
<comment type="similarity">
    <text evidence="4">In the C-terminal section; belongs to the transpeptidase family.</text>
</comment>
<evidence type="ECO:0000256" key="17">
    <source>
        <dbReference type="ARBA" id="ARBA00022968"/>
    </source>
</evidence>
<dbReference type="PANTHER" id="PTHR32282">
    <property type="entry name" value="BINDING PROTEIN TRANSPEPTIDASE, PUTATIVE-RELATED"/>
    <property type="match status" value="1"/>
</dbReference>
<evidence type="ECO:0000256" key="15">
    <source>
        <dbReference type="ARBA" id="ARBA00022801"/>
    </source>
</evidence>
<evidence type="ECO:0000256" key="20">
    <source>
        <dbReference type="ARBA" id="ARBA00023136"/>
    </source>
</evidence>
<sequence>MKKRGTFLTVAHIVGSIVITIILITLFMIAGSVLYLLPDLPSTAMLKDIRLQVPLRVYTLDESLMAEFGEKKRTPLDIKDIPEIMINAVLAAEDKHFFKHPGVDWKGLMRAVIYLARTGEKGPGGSTITMQVARNFFLGREKTYTRKANEILLALKIERELTKEEILTLYLNKIFFGQRAYGVVAAAQVYYGLALDELDISQVAMIAGIPKAPSRFNPVTDPAQALARRNYVLRRMRDLDYIDNKQYAAAIQAPITARLHGSYVVNVQAPYVAEMVRAWMEASYKDAYTGGYRVYTTIYSKWQRYANNALYNALLAYDRRHGYRGPERRLPPATLSESPDLDEVIGDLSPIGNLIPAIVKEIDEKSVHVIARKIGEVEIHWEALSWARHYVDRNRRGPKPKVAAEILAPGDVIRLERTKSGWLLAQIPEVQGALVALDPLDGAVRALVGGFDFYHSKFNRATQAERQPGSSFKPFVYSVALDAGFTPAALINDAPVVFKDLELDTSWRPRNYSGKFYGPTRLREALVRSRNLVSIRLLRTVGIRRALADLPRFGFDSKRLPSDLSLALGSGTVTLLELATAYSIFANGGYRVESYFVDKVLDANSEEIFKAAPLRVCKKCDSESRGEEKNALIDALATVEMEALPEDKQRENSTVAVSKSRFAPRVISTRNAWLMNSMLRDVINFGTATRARKLGRTDLGGKTGTTNEQRDAWFCGFTPDLVATTWVGFDGFRPLGSRETGSRAALPMWMEFMSKALDGMPEKKLERPNGLITVRIDKKTGRRTNTDDPNSMFETFRVGNVPRPTTNIPESGKIVEKLF</sequence>
<keyword evidence="10" id="KW-0121">Carboxypeptidase</keyword>
<dbReference type="AlphaFoldDB" id="A0A450Z1M7"/>
<dbReference type="PANTHER" id="PTHR32282:SF27">
    <property type="entry name" value="PENICILLIN-BINDING PROTEIN 1A"/>
    <property type="match status" value="1"/>
</dbReference>
<keyword evidence="23" id="KW-0961">Cell wall biogenesis/degradation</keyword>
<evidence type="ECO:0000256" key="28">
    <source>
        <dbReference type="SAM" id="Phobius"/>
    </source>
</evidence>
<keyword evidence="8" id="KW-1003">Cell membrane</keyword>
<feature type="domain" description="Penicillin-binding protein OB-like" evidence="31">
    <location>
        <begin position="323"/>
        <end position="430"/>
    </location>
</feature>
<dbReference type="GO" id="GO:0006508">
    <property type="term" value="P:proteolysis"/>
    <property type="evidence" value="ECO:0007669"/>
    <property type="project" value="UniProtKB-KW"/>
</dbReference>
<evidence type="ECO:0000256" key="3">
    <source>
        <dbReference type="ARBA" id="ARBA00004752"/>
    </source>
</evidence>
<evidence type="ECO:0000313" key="34">
    <source>
        <dbReference type="EMBL" id="VFK63179.1"/>
    </source>
</evidence>
<evidence type="ECO:0000256" key="21">
    <source>
        <dbReference type="ARBA" id="ARBA00023251"/>
    </source>
</evidence>
<keyword evidence="20 28" id="KW-0472">Membrane</keyword>
<dbReference type="GO" id="GO:0008658">
    <property type="term" value="F:penicillin binding"/>
    <property type="evidence" value="ECO:0007669"/>
    <property type="project" value="InterPro"/>
</dbReference>
<dbReference type="GO" id="GO:0008360">
    <property type="term" value="P:regulation of cell shape"/>
    <property type="evidence" value="ECO:0007669"/>
    <property type="project" value="UniProtKB-KW"/>
</dbReference>
<comment type="function">
    <text evidence="1">Cell wall formation. Synthesis of cross-linked peptidoglycan from the lipid intermediates. The enzyme has a penicillin-insensitive transglycosylase N-terminal domain (formation of linear glycan strands) and a penicillin-sensitive transpeptidase C-terminal domain (cross-linking of the peptide subunits).</text>
</comment>
<dbReference type="Pfam" id="PF17092">
    <property type="entry name" value="PCB_OB"/>
    <property type="match status" value="1"/>
</dbReference>
<evidence type="ECO:0000256" key="12">
    <source>
        <dbReference type="ARBA" id="ARBA00022676"/>
    </source>
</evidence>
<dbReference type="GO" id="GO:0009252">
    <property type="term" value="P:peptidoglycan biosynthetic process"/>
    <property type="evidence" value="ECO:0007669"/>
    <property type="project" value="UniProtKB-UniPathway"/>
</dbReference>
<keyword evidence="22" id="KW-0511">Multifunctional enzyme</keyword>
<dbReference type="InterPro" id="IPR012338">
    <property type="entry name" value="Beta-lactam/transpept-like"/>
</dbReference>
<dbReference type="InterPro" id="IPR031376">
    <property type="entry name" value="PCB_OB"/>
</dbReference>
<keyword evidence="19 28" id="KW-1133">Transmembrane helix</keyword>
<feature type="domain" description="Penicillin-binding protein transpeptidase" evidence="29">
    <location>
        <begin position="432"/>
        <end position="720"/>
    </location>
</feature>
<evidence type="ECO:0000259" key="31">
    <source>
        <dbReference type="Pfam" id="PF17092"/>
    </source>
</evidence>
<organism evidence="32">
    <name type="scientific">Candidatus Kentrum sp. TC</name>
    <dbReference type="NCBI Taxonomy" id="2126339"/>
    <lineage>
        <taxon>Bacteria</taxon>
        <taxon>Pseudomonadati</taxon>
        <taxon>Pseudomonadota</taxon>
        <taxon>Gammaproteobacteria</taxon>
        <taxon>Candidatus Kentrum</taxon>
    </lineage>
</organism>
<evidence type="ECO:0000256" key="23">
    <source>
        <dbReference type="ARBA" id="ARBA00023316"/>
    </source>
</evidence>
<evidence type="ECO:0000256" key="14">
    <source>
        <dbReference type="ARBA" id="ARBA00022692"/>
    </source>
</evidence>
<keyword evidence="13" id="KW-0808">Transferase</keyword>
<evidence type="ECO:0000256" key="18">
    <source>
        <dbReference type="ARBA" id="ARBA00022984"/>
    </source>
</evidence>
<name>A0A450Z1M7_9GAMM</name>
<evidence type="ECO:0000256" key="26">
    <source>
        <dbReference type="ARBA" id="ARBA00049902"/>
    </source>
</evidence>
<evidence type="ECO:0000256" key="2">
    <source>
        <dbReference type="ARBA" id="ARBA00004249"/>
    </source>
</evidence>
<evidence type="ECO:0000256" key="1">
    <source>
        <dbReference type="ARBA" id="ARBA00002624"/>
    </source>
</evidence>
<feature type="transmembrane region" description="Helical" evidence="28">
    <location>
        <begin position="7"/>
        <end position="37"/>
    </location>
</feature>
<dbReference type="GO" id="GO:0008955">
    <property type="term" value="F:peptidoglycan glycosyltransferase activity"/>
    <property type="evidence" value="ECO:0007669"/>
    <property type="project" value="UniProtKB-EC"/>
</dbReference>
<evidence type="ECO:0000256" key="8">
    <source>
        <dbReference type="ARBA" id="ARBA00022475"/>
    </source>
</evidence>
<evidence type="ECO:0000313" key="33">
    <source>
        <dbReference type="EMBL" id="VFK50236.1"/>
    </source>
</evidence>
<evidence type="ECO:0000256" key="13">
    <source>
        <dbReference type="ARBA" id="ARBA00022679"/>
    </source>
</evidence>
<evidence type="ECO:0000256" key="25">
    <source>
        <dbReference type="ARBA" id="ARBA00044770"/>
    </source>
</evidence>
<dbReference type="EC" id="3.4.16.4" evidence="6"/>
<keyword evidence="16" id="KW-0133">Cell shape</keyword>
<dbReference type="Gene3D" id="3.40.710.10">
    <property type="entry name" value="DD-peptidase/beta-lactamase superfamily"/>
    <property type="match status" value="2"/>
</dbReference>
<dbReference type="GO" id="GO:0046677">
    <property type="term" value="P:response to antibiotic"/>
    <property type="evidence" value="ECO:0007669"/>
    <property type="project" value="UniProtKB-KW"/>
</dbReference>
<keyword evidence="17" id="KW-0735">Signal-anchor</keyword>
<keyword evidence="15" id="KW-0378">Hydrolase</keyword>
<feature type="domain" description="Glycosyl transferase family 51" evidence="30">
    <location>
        <begin position="63"/>
        <end position="236"/>
    </location>
</feature>
<evidence type="ECO:0000256" key="19">
    <source>
        <dbReference type="ARBA" id="ARBA00022989"/>
    </source>
</evidence>
<dbReference type="SUPFAM" id="SSF56601">
    <property type="entry name" value="beta-lactamase/transpeptidase-like"/>
    <property type="match status" value="1"/>
</dbReference>
<evidence type="ECO:0000256" key="7">
    <source>
        <dbReference type="ARBA" id="ARBA00018638"/>
    </source>
</evidence>
<dbReference type="EMBL" id="CAADFW010000087">
    <property type="protein sequence ID" value="VFK63179.1"/>
    <property type="molecule type" value="Genomic_DNA"/>
</dbReference>
<evidence type="ECO:0000256" key="6">
    <source>
        <dbReference type="ARBA" id="ARBA00012448"/>
    </source>
</evidence>